<dbReference type="InterPro" id="IPR002467">
    <property type="entry name" value="Pept_M24A_MAP1"/>
</dbReference>
<dbReference type="RefSeq" id="WP_138187103.1">
    <property type="nucleotide sequence ID" value="NZ_LS992241.1"/>
</dbReference>
<organism evidence="9 10">
    <name type="scientific">Paenibacillus alvei</name>
    <name type="common">Bacillus alvei</name>
    <dbReference type="NCBI Taxonomy" id="44250"/>
    <lineage>
        <taxon>Bacteria</taxon>
        <taxon>Bacillati</taxon>
        <taxon>Bacillota</taxon>
        <taxon>Bacilli</taxon>
        <taxon>Bacillales</taxon>
        <taxon>Paenibacillaceae</taxon>
        <taxon>Paenibacillus</taxon>
    </lineage>
</organism>
<dbReference type="GO" id="GO:0004239">
    <property type="term" value="F:initiator methionyl aminopeptidase activity"/>
    <property type="evidence" value="ECO:0007669"/>
    <property type="project" value="UniProtKB-UniRule"/>
</dbReference>
<dbReference type="EMBL" id="LS992241">
    <property type="protein sequence ID" value="SYX85399.1"/>
    <property type="molecule type" value="Genomic_DNA"/>
</dbReference>
<evidence type="ECO:0000256" key="7">
    <source>
        <dbReference type="RuleBase" id="RU003653"/>
    </source>
</evidence>
<dbReference type="EC" id="3.4.11.18" evidence="6 7"/>
<feature type="binding site" evidence="6">
    <location>
        <position position="104"/>
    </location>
    <ligand>
        <name>a divalent metal cation</name>
        <dbReference type="ChEBI" id="CHEBI:60240"/>
        <label>2</label>
        <note>catalytic</note>
    </ligand>
</feature>
<evidence type="ECO:0000313" key="10">
    <source>
        <dbReference type="Proteomes" id="UP000304148"/>
    </source>
</evidence>
<keyword evidence="3 6" id="KW-0645">Protease</keyword>
<dbReference type="PANTHER" id="PTHR43330">
    <property type="entry name" value="METHIONINE AMINOPEPTIDASE"/>
    <property type="match status" value="1"/>
</dbReference>
<comment type="cofactor">
    <cofactor evidence="6">
        <name>Co(2+)</name>
        <dbReference type="ChEBI" id="CHEBI:48828"/>
    </cofactor>
    <cofactor evidence="6">
        <name>Zn(2+)</name>
        <dbReference type="ChEBI" id="CHEBI:29105"/>
    </cofactor>
    <cofactor evidence="6">
        <name>Mn(2+)</name>
        <dbReference type="ChEBI" id="CHEBI:29035"/>
    </cofactor>
    <cofactor evidence="6">
        <name>Fe(2+)</name>
        <dbReference type="ChEBI" id="CHEBI:29033"/>
    </cofactor>
    <text evidence="6">Binds 2 divalent metal cations per subunit. Has a high-affinity and a low affinity metal-binding site. The true nature of the physiological cofactor is under debate. The enzyme is active with cobalt, zinc, manganese or divalent iron ions. Most likely, methionine aminopeptidases function as mononuclear Fe(2+)-metalloproteases under physiological conditions, and the catalytically relevant metal-binding site has been assigned to the histidine-containing high-affinity site.</text>
</comment>
<accession>A0A383RGC4</accession>
<evidence type="ECO:0000256" key="6">
    <source>
        <dbReference type="HAMAP-Rule" id="MF_01974"/>
    </source>
</evidence>
<feature type="binding site" evidence="6">
    <location>
        <position position="200"/>
    </location>
    <ligand>
        <name>a divalent metal cation</name>
        <dbReference type="ChEBI" id="CHEBI:60240"/>
        <label>2</label>
        <note>catalytic</note>
    </ligand>
</feature>
<evidence type="ECO:0000256" key="4">
    <source>
        <dbReference type="ARBA" id="ARBA00022723"/>
    </source>
</evidence>
<dbReference type="InterPro" id="IPR036005">
    <property type="entry name" value="Creatinase/aminopeptidase-like"/>
</dbReference>
<evidence type="ECO:0000256" key="2">
    <source>
        <dbReference type="ARBA" id="ARBA00022438"/>
    </source>
</evidence>
<sequence>MTAGSKEDVEGLKEIGRIVALTIQEMKKSARAGMTTKQLDEIGGEVLKRHGAVSAPMKAFKFPGHSCISVNTEVAHGIPGKKVLQPGDLINVDVCAEKNGYVADSGQSFQLAPYSTEITELCQYTHDTMMKVISSLKHGVKLNTIGKMFEEAADQGGYTVIQNLCSHGVGRAVHEEPSILPIYNRLDTRILKEGMVITIEPFLSTGADYAVKQADGWTLSTPDGSVAAQFEHTIIITKQDPIIITVA</sequence>
<keyword evidence="4 6" id="KW-0479">Metal-binding</keyword>
<evidence type="ECO:0000256" key="1">
    <source>
        <dbReference type="ARBA" id="ARBA00002521"/>
    </source>
</evidence>
<dbReference type="HAMAP" id="MF_01974">
    <property type="entry name" value="MetAP_1"/>
    <property type="match status" value="1"/>
</dbReference>
<dbReference type="GO" id="GO:0070006">
    <property type="term" value="F:metalloaminopeptidase activity"/>
    <property type="evidence" value="ECO:0007669"/>
    <property type="project" value="UniProtKB-UniRule"/>
</dbReference>
<feature type="binding site" evidence="6">
    <location>
        <position position="167"/>
    </location>
    <ligand>
        <name>a divalent metal cation</name>
        <dbReference type="ChEBI" id="CHEBI:60240"/>
        <label>2</label>
        <note>catalytic</note>
    </ligand>
</feature>
<feature type="binding site" evidence="6">
    <location>
        <position position="76"/>
    </location>
    <ligand>
        <name>substrate</name>
    </ligand>
</feature>
<feature type="domain" description="Peptidase M24" evidence="8">
    <location>
        <begin position="11"/>
        <end position="238"/>
    </location>
</feature>
<proteinExistence type="inferred from homology"/>
<gene>
    <name evidence="9" type="primary">mapB</name>
    <name evidence="6" type="synonym">map</name>
    <name evidence="9" type="ORF">PBLR_13821</name>
</gene>
<dbReference type="InterPro" id="IPR001714">
    <property type="entry name" value="Pept_M24_MAP"/>
</dbReference>
<feature type="binding site" evidence="6">
    <location>
        <position position="93"/>
    </location>
    <ligand>
        <name>a divalent metal cation</name>
        <dbReference type="ChEBI" id="CHEBI:60240"/>
        <label>1</label>
    </ligand>
</feature>
<dbReference type="SUPFAM" id="SSF55920">
    <property type="entry name" value="Creatinase/aminopeptidase"/>
    <property type="match status" value="1"/>
</dbReference>
<feature type="binding site" evidence="6">
    <location>
        <position position="104"/>
    </location>
    <ligand>
        <name>a divalent metal cation</name>
        <dbReference type="ChEBI" id="CHEBI:60240"/>
        <label>1</label>
    </ligand>
</feature>
<keyword evidence="2 6" id="KW-0031">Aminopeptidase</keyword>
<dbReference type="AlphaFoldDB" id="A0A383RGC4"/>
<protein>
    <recommendedName>
        <fullName evidence="6 7">Methionine aminopeptidase</fullName>
        <shortName evidence="6">MAP</shortName>
        <shortName evidence="6">MetAP</shortName>
        <ecNumber evidence="6 7">3.4.11.18</ecNumber>
    </recommendedName>
    <alternativeName>
        <fullName evidence="6">Peptidase M</fullName>
    </alternativeName>
</protein>
<reference evidence="10" key="1">
    <citation type="submission" date="2018-08" db="EMBL/GenBank/DDBJ databases">
        <authorList>
            <person name="Chevrot R."/>
        </authorList>
    </citation>
    <scope>NUCLEOTIDE SEQUENCE [LARGE SCALE GENOMIC DNA]</scope>
</reference>
<evidence type="ECO:0000313" key="9">
    <source>
        <dbReference type="EMBL" id="SYX85399.1"/>
    </source>
</evidence>
<comment type="catalytic activity">
    <reaction evidence="6 7">
        <text>Release of N-terminal amino acids, preferentially methionine, from peptides and arylamides.</text>
        <dbReference type="EC" id="3.4.11.18"/>
    </reaction>
</comment>
<dbReference type="Pfam" id="PF00557">
    <property type="entry name" value="Peptidase_M24"/>
    <property type="match status" value="1"/>
</dbReference>
<dbReference type="PRINTS" id="PR00599">
    <property type="entry name" value="MAPEPTIDASE"/>
</dbReference>
<dbReference type="PANTHER" id="PTHR43330:SF13">
    <property type="entry name" value="METHIONINE AMINOPEPTIDASE 2"/>
    <property type="match status" value="1"/>
</dbReference>
<comment type="subunit">
    <text evidence="6">Monomer.</text>
</comment>
<evidence type="ECO:0000259" key="8">
    <source>
        <dbReference type="Pfam" id="PF00557"/>
    </source>
</evidence>
<keyword evidence="5 6" id="KW-0378">Hydrolase</keyword>
<evidence type="ECO:0000256" key="3">
    <source>
        <dbReference type="ARBA" id="ARBA00022670"/>
    </source>
</evidence>
<dbReference type="Gene3D" id="3.90.230.10">
    <property type="entry name" value="Creatinase/methionine aminopeptidase superfamily"/>
    <property type="match status" value="1"/>
</dbReference>
<comment type="similarity">
    <text evidence="6">Belongs to the peptidase M24A family. Methionine aminopeptidase type 1 subfamily.</text>
</comment>
<feature type="binding site" evidence="6">
    <location>
        <position position="231"/>
    </location>
    <ligand>
        <name>a divalent metal cation</name>
        <dbReference type="ChEBI" id="CHEBI:60240"/>
        <label>1</label>
    </ligand>
</feature>
<feature type="binding site" evidence="6">
    <location>
        <position position="174"/>
    </location>
    <ligand>
        <name>substrate</name>
    </ligand>
</feature>
<dbReference type="GO" id="GO:0046872">
    <property type="term" value="F:metal ion binding"/>
    <property type="evidence" value="ECO:0007669"/>
    <property type="project" value="UniProtKB-UniRule"/>
</dbReference>
<dbReference type="CDD" id="cd01086">
    <property type="entry name" value="MetAP1"/>
    <property type="match status" value="1"/>
</dbReference>
<evidence type="ECO:0000256" key="5">
    <source>
        <dbReference type="ARBA" id="ARBA00022801"/>
    </source>
</evidence>
<comment type="function">
    <text evidence="1 6">Removes the N-terminal methionine from nascent proteins. The N-terminal methionine is often cleaved when the second residue in the primary sequence is small and uncharged (Met-Ala-, Cys, Gly, Pro, Ser, Thr, or Val). Requires deformylation of the N(alpha)-formylated initiator methionine before it can be hydrolyzed.</text>
</comment>
<dbReference type="Proteomes" id="UP000304148">
    <property type="component" value="Chromosome"/>
</dbReference>
<feature type="binding site" evidence="6">
    <location>
        <position position="231"/>
    </location>
    <ligand>
        <name>a divalent metal cation</name>
        <dbReference type="ChEBI" id="CHEBI:60240"/>
        <label>2</label>
        <note>catalytic</note>
    </ligand>
</feature>
<name>A0A383RGC4_PAEAL</name>
<dbReference type="InterPro" id="IPR000994">
    <property type="entry name" value="Pept_M24"/>
</dbReference>
<dbReference type="GO" id="GO:0006508">
    <property type="term" value="P:proteolysis"/>
    <property type="evidence" value="ECO:0007669"/>
    <property type="project" value="UniProtKB-KW"/>
</dbReference>
<dbReference type="NCBIfam" id="TIGR00500">
    <property type="entry name" value="met_pdase_I"/>
    <property type="match status" value="1"/>
</dbReference>